<dbReference type="RefSeq" id="WP_078979312.1">
    <property type="nucleotide sequence ID" value="NZ_MWQN01000001.1"/>
</dbReference>
<dbReference type="Proteomes" id="UP000190037">
    <property type="component" value="Unassembled WGS sequence"/>
</dbReference>
<dbReference type="GO" id="GO:0005506">
    <property type="term" value="F:iron ion binding"/>
    <property type="evidence" value="ECO:0007669"/>
    <property type="project" value="InterPro"/>
</dbReference>
<dbReference type="InterPro" id="IPR002397">
    <property type="entry name" value="Cyt_P450_B"/>
</dbReference>
<sequence>MTAETAEPSTTDPNPRAWPADVPLADLDFWSGPPAARERGFARLRATWPMPYYPEPESPLEPGPGFWALTRHADVAEATRRPEDFCSGRGATHIPDFPPGFGEFFGSMIEMDDPRHQRLRRIVARAFTPRMIKQFSEDVDRTARTIVDDVAERGSCDFVTDVAARLPLDVICDMMGVPSTDRRFVFERSNVILGVADPEYVPQEGGVHIEALLTAGAELARLMGDLAEFRRTTPTDDVTSALVNAEIDGESLSADELASFFILLLAAGNETTRNAISHGLWLLTENPDQHRLWRSDFDRYAPTAVEEIVRLASPVVWMRRTAVRDTELNGKQVRNGDKLLLFYWSANRDETVFTDPTRFDLTRDPNPHVGFGARGPHFCLGAHLARREITLLFRELLHRLPDIRVVGEPQRLRSMFINGIKHMNCEFTPTPRTHPEA</sequence>
<evidence type="ECO:0000313" key="8">
    <source>
        <dbReference type="Proteomes" id="UP000190037"/>
    </source>
</evidence>
<comment type="caution">
    <text evidence="7">The sequence shown here is derived from an EMBL/GenBank/DDBJ whole genome shotgun (WGS) entry which is preliminary data.</text>
</comment>
<dbReference type="GO" id="GO:0008395">
    <property type="term" value="F:steroid hydroxylase activity"/>
    <property type="evidence" value="ECO:0007669"/>
    <property type="project" value="TreeGrafter"/>
</dbReference>
<evidence type="ECO:0000256" key="6">
    <source>
        <dbReference type="ARBA" id="ARBA00023033"/>
    </source>
</evidence>
<reference evidence="7 8" key="1">
    <citation type="submission" date="2017-03" db="EMBL/GenBank/DDBJ databases">
        <title>Draft genome sequence of Streptomyces scabrisporus NF3, endophyte isolated from Amphipterygium adstringens.</title>
        <authorList>
            <person name="Vazquez M."/>
            <person name="Ceapa C.D."/>
            <person name="Rodriguez Luna D."/>
            <person name="Sanchez Esquivel S."/>
        </authorList>
    </citation>
    <scope>NUCLEOTIDE SEQUENCE [LARGE SCALE GENOMIC DNA]</scope>
    <source>
        <strain evidence="7 8">NF3</strain>
    </source>
</reference>
<evidence type="ECO:0000256" key="2">
    <source>
        <dbReference type="ARBA" id="ARBA00022617"/>
    </source>
</evidence>
<dbReference type="Pfam" id="PF00067">
    <property type="entry name" value="p450"/>
    <property type="match status" value="1"/>
</dbReference>
<dbReference type="CDD" id="cd11033">
    <property type="entry name" value="CYP142-like"/>
    <property type="match status" value="1"/>
</dbReference>
<comment type="similarity">
    <text evidence="1">Belongs to the cytochrome P450 family.</text>
</comment>
<keyword evidence="4" id="KW-0560">Oxidoreductase</keyword>
<evidence type="ECO:0000256" key="4">
    <source>
        <dbReference type="ARBA" id="ARBA00023002"/>
    </source>
</evidence>
<dbReference type="AlphaFoldDB" id="A0A1T3NYD3"/>
<dbReference type="InterPro" id="IPR036396">
    <property type="entry name" value="Cyt_P450_sf"/>
</dbReference>
<keyword evidence="2" id="KW-0349">Heme</keyword>
<evidence type="ECO:0000256" key="5">
    <source>
        <dbReference type="ARBA" id="ARBA00023004"/>
    </source>
</evidence>
<keyword evidence="3" id="KW-0479">Metal-binding</keyword>
<dbReference type="GO" id="GO:0006707">
    <property type="term" value="P:cholesterol catabolic process"/>
    <property type="evidence" value="ECO:0007669"/>
    <property type="project" value="TreeGrafter"/>
</dbReference>
<name>A0A1T3NYD3_9ACTN</name>
<dbReference type="STRING" id="159449.B4N89_12640"/>
<dbReference type="Gene3D" id="1.10.630.10">
    <property type="entry name" value="Cytochrome P450"/>
    <property type="match status" value="1"/>
</dbReference>
<keyword evidence="8" id="KW-1185">Reference proteome</keyword>
<dbReference type="EMBL" id="MWQN01000001">
    <property type="protein sequence ID" value="OPC81680.1"/>
    <property type="molecule type" value="Genomic_DNA"/>
</dbReference>
<evidence type="ECO:0000256" key="3">
    <source>
        <dbReference type="ARBA" id="ARBA00022723"/>
    </source>
</evidence>
<accession>A0A1T3NYD3</accession>
<keyword evidence="6" id="KW-0503">Monooxygenase</keyword>
<gene>
    <name evidence="7" type="ORF">B4N89_12640</name>
</gene>
<dbReference type="FunFam" id="1.10.630.10:FF:000018">
    <property type="entry name" value="Cytochrome P450 monooxygenase"/>
    <property type="match status" value="1"/>
</dbReference>
<dbReference type="PRINTS" id="PR00359">
    <property type="entry name" value="BP450"/>
</dbReference>
<keyword evidence="5" id="KW-0408">Iron</keyword>
<evidence type="ECO:0000256" key="1">
    <source>
        <dbReference type="ARBA" id="ARBA00010617"/>
    </source>
</evidence>
<proteinExistence type="inferred from homology"/>
<dbReference type="OrthoDB" id="5241086at2"/>
<dbReference type="GO" id="GO:0036199">
    <property type="term" value="F:cholest-4-en-3-one 26-monooxygenase activity"/>
    <property type="evidence" value="ECO:0007669"/>
    <property type="project" value="TreeGrafter"/>
</dbReference>
<dbReference type="PANTHER" id="PTHR46696">
    <property type="entry name" value="P450, PUTATIVE (EUROFUNG)-RELATED"/>
    <property type="match status" value="1"/>
</dbReference>
<dbReference type="PANTHER" id="PTHR46696:SF4">
    <property type="entry name" value="BIOTIN BIOSYNTHESIS CYTOCHROME P450"/>
    <property type="match status" value="1"/>
</dbReference>
<protein>
    <submittedName>
        <fullName evidence="7">Cytochrome</fullName>
    </submittedName>
</protein>
<organism evidence="7 8">
    <name type="scientific">Embleya scabrispora</name>
    <dbReference type="NCBI Taxonomy" id="159449"/>
    <lineage>
        <taxon>Bacteria</taxon>
        <taxon>Bacillati</taxon>
        <taxon>Actinomycetota</taxon>
        <taxon>Actinomycetes</taxon>
        <taxon>Kitasatosporales</taxon>
        <taxon>Streptomycetaceae</taxon>
        <taxon>Embleya</taxon>
    </lineage>
</organism>
<dbReference type="GO" id="GO:0020037">
    <property type="term" value="F:heme binding"/>
    <property type="evidence" value="ECO:0007669"/>
    <property type="project" value="InterPro"/>
</dbReference>
<dbReference type="SUPFAM" id="SSF48264">
    <property type="entry name" value="Cytochrome P450"/>
    <property type="match status" value="1"/>
</dbReference>
<dbReference type="InterPro" id="IPR001128">
    <property type="entry name" value="Cyt_P450"/>
</dbReference>
<evidence type="ECO:0000313" key="7">
    <source>
        <dbReference type="EMBL" id="OPC81680.1"/>
    </source>
</evidence>